<comment type="caution">
    <text evidence="2">The sequence shown here is derived from an EMBL/GenBank/DDBJ whole genome shotgun (WGS) entry which is preliminary data.</text>
</comment>
<name>A0A9W9RUB8_PENBR</name>
<evidence type="ECO:0000256" key="1">
    <source>
        <dbReference type="SAM" id="MobiDB-lite"/>
    </source>
</evidence>
<proteinExistence type="predicted"/>
<protein>
    <submittedName>
        <fullName evidence="2">Uncharacterized protein</fullName>
    </submittedName>
</protein>
<evidence type="ECO:0000313" key="2">
    <source>
        <dbReference type="EMBL" id="KAJ5366422.1"/>
    </source>
</evidence>
<reference evidence="2" key="1">
    <citation type="submission" date="2022-12" db="EMBL/GenBank/DDBJ databases">
        <authorList>
            <person name="Petersen C."/>
        </authorList>
    </citation>
    <scope>NUCLEOTIDE SEQUENCE</scope>
    <source>
        <strain evidence="2">IBT 35675</strain>
    </source>
</reference>
<reference evidence="2" key="2">
    <citation type="journal article" date="2023" name="IMA Fungus">
        <title>Comparative genomic study of the Penicillium genus elucidates a diverse pangenome and 15 lateral gene transfer events.</title>
        <authorList>
            <person name="Petersen C."/>
            <person name="Sorensen T."/>
            <person name="Nielsen M.R."/>
            <person name="Sondergaard T.E."/>
            <person name="Sorensen J.L."/>
            <person name="Fitzpatrick D.A."/>
            <person name="Frisvad J.C."/>
            <person name="Nielsen K.L."/>
        </authorList>
    </citation>
    <scope>NUCLEOTIDE SEQUENCE</scope>
    <source>
        <strain evidence="2">IBT 35675</strain>
    </source>
</reference>
<organism evidence="2 3">
    <name type="scientific">Penicillium brevicompactum</name>
    <dbReference type="NCBI Taxonomy" id="5074"/>
    <lineage>
        <taxon>Eukaryota</taxon>
        <taxon>Fungi</taxon>
        <taxon>Dikarya</taxon>
        <taxon>Ascomycota</taxon>
        <taxon>Pezizomycotina</taxon>
        <taxon>Eurotiomycetes</taxon>
        <taxon>Eurotiomycetidae</taxon>
        <taxon>Eurotiales</taxon>
        <taxon>Aspergillaceae</taxon>
        <taxon>Penicillium</taxon>
    </lineage>
</organism>
<sequence>MGAPTVLEKRPLSPQPRTPLGEDPASSPAKRRRVNMADKQFAEATEYPTSPAIPDPNARKLAETVAFVERAFSSWQAFGDDRSLIECNCAPLRGRSDYRIWSRRIKVVLRRNFVLDIVEGKVGQLPHSHPLDSDLEKLNATAALIITRNLSPITKPIVRTLTDPREMWEKLERHCKPSDWTLAQTGWLNLQRVKYSRCSNVREYVDRVDDAWRSICLDKDDALEKHELARCASLVFSLDTPKWESWKMSVLSGRQTNIPSWASLVDKLLAAE</sequence>
<keyword evidence="3" id="KW-1185">Reference proteome</keyword>
<dbReference type="Proteomes" id="UP001148299">
    <property type="component" value="Unassembled WGS sequence"/>
</dbReference>
<dbReference type="EMBL" id="JAPZBR010000001">
    <property type="protein sequence ID" value="KAJ5366422.1"/>
    <property type="molecule type" value="Genomic_DNA"/>
</dbReference>
<dbReference type="AlphaFoldDB" id="A0A9W9RUB8"/>
<accession>A0A9W9RUB8</accession>
<gene>
    <name evidence="2" type="ORF">N7541_000363</name>
</gene>
<evidence type="ECO:0000313" key="3">
    <source>
        <dbReference type="Proteomes" id="UP001148299"/>
    </source>
</evidence>
<feature type="region of interest" description="Disordered" evidence="1">
    <location>
        <begin position="1"/>
        <end position="55"/>
    </location>
</feature>